<protein>
    <submittedName>
        <fullName evidence="2">Membrane protein</fullName>
    </submittedName>
</protein>
<dbReference type="InterPro" id="IPR006750">
    <property type="entry name" value="YdcZ"/>
</dbReference>
<feature type="transmembrane region" description="Helical" evidence="1">
    <location>
        <begin position="96"/>
        <end position="120"/>
    </location>
</feature>
<dbReference type="EMBL" id="BJON01000021">
    <property type="protein sequence ID" value="GED71547.1"/>
    <property type="molecule type" value="Genomic_DNA"/>
</dbReference>
<name>A0A0K9YK39_9BACL</name>
<reference evidence="3" key="2">
    <citation type="submission" date="2015-07" db="EMBL/GenBank/DDBJ databases">
        <title>MeaNS - Measles Nucleotide Surveillance Program.</title>
        <authorList>
            <person name="Tran T."/>
            <person name="Druce J."/>
        </authorList>
    </citation>
    <scope>NUCLEOTIDE SEQUENCE</scope>
    <source>
        <strain evidence="3">DSM 9887</strain>
    </source>
</reference>
<dbReference type="PATRIC" id="fig|54915.3.peg.5984"/>
<reference evidence="4" key="1">
    <citation type="submission" date="2015-07" db="EMBL/GenBank/DDBJ databases">
        <title>Genome sequencing project for genomic taxonomy and phylogenomics of Bacillus-like bacteria.</title>
        <authorList>
            <person name="Liu B."/>
            <person name="Wang J."/>
            <person name="Zhu Y."/>
            <person name="Liu G."/>
            <person name="Chen Q."/>
            <person name="Chen Z."/>
            <person name="Lan J."/>
            <person name="Che J."/>
            <person name="Ge C."/>
            <person name="Shi H."/>
            <person name="Pan Z."/>
            <person name="Liu X."/>
        </authorList>
    </citation>
    <scope>NUCLEOTIDE SEQUENCE [LARGE SCALE GENOMIC DNA]</scope>
    <source>
        <strain evidence="4">DSM 9887</strain>
    </source>
</reference>
<dbReference type="GO" id="GO:0005886">
    <property type="term" value="C:plasma membrane"/>
    <property type="evidence" value="ECO:0007669"/>
    <property type="project" value="TreeGrafter"/>
</dbReference>
<evidence type="ECO:0000313" key="5">
    <source>
        <dbReference type="Proteomes" id="UP000319578"/>
    </source>
</evidence>
<keyword evidence="1" id="KW-1133">Transmembrane helix</keyword>
<evidence type="ECO:0000256" key="1">
    <source>
        <dbReference type="SAM" id="Phobius"/>
    </source>
</evidence>
<evidence type="ECO:0000313" key="2">
    <source>
        <dbReference type="EMBL" id="GED71547.1"/>
    </source>
</evidence>
<evidence type="ECO:0000313" key="4">
    <source>
        <dbReference type="Proteomes" id="UP000036834"/>
    </source>
</evidence>
<feature type="transmembrane region" description="Helical" evidence="1">
    <location>
        <begin position="126"/>
        <end position="145"/>
    </location>
</feature>
<dbReference type="Pfam" id="PF04657">
    <property type="entry name" value="DMT_YdcZ"/>
    <property type="match status" value="1"/>
</dbReference>
<comment type="caution">
    <text evidence="3">The sequence shown here is derived from an EMBL/GenBank/DDBJ whole genome shotgun (WGS) entry which is preliminary data.</text>
</comment>
<feature type="transmembrane region" description="Helical" evidence="1">
    <location>
        <begin position="69"/>
        <end position="89"/>
    </location>
</feature>
<keyword evidence="1" id="KW-0472">Membrane</keyword>
<dbReference type="PANTHER" id="PTHR34821">
    <property type="entry name" value="INNER MEMBRANE PROTEIN YDCZ"/>
    <property type="match status" value="1"/>
</dbReference>
<dbReference type="STRING" id="54915.ADS79_31410"/>
<reference evidence="2 5" key="3">
    <citation type="submission" date="2019-06" db="EMBL/GenBank/DDBJ databases">
        <title>Whole genome shotgun sequence of Brevibacillus reuszeri NBRC 15719.</title>
        <authorList>
            <person name="Hosoyama A."/>
            <person name="Uohara A."/>
            <person name="Ohji S."/>
            <person name="Ichikawa N."/>
        </authorList>
    </citation>
    <scope>NUCLEOTIDE SEQUENCE [LARGE SCALE GENOMIC DNA]</scope>
    <source>
        <strain evidence="2 5">NBRC 15719</strain>
    </source>
</reference>
<gene>
    <name evidence="3" type="ORF">ADS79_31410</name>
    <name evidence="2" type="ORF">BRE01_52490</name>
</gene>
<keyword evidence="1" id="KW-0812">Transmembrane</keyword>
<evidence type="ECO:0000313" key="3">
    <source>
        <dbReference type="EMBL" id="KNB69029.1"/>
    </source>
</evidence>
<dbReference type="AlphaFoldDB" id="A0A0K9YK39"/>
<dbReference type="RefSeq" id="WP_049742412.1">
    <property type="nucleotide sequence ID" value="NZ_BJON01000021.1"/>
</dbReference>
<organism evidence="3 4">
    <name type="scientific">Brevibacillus reuszeri</name>
    <dbReference type="NCBI Taxonomy" id="54915"/>
    <lineage>
        <taxon>Bacteria</taxon>
        <taxon>Bacillati</taxon>
        <taxon>Bacillota</taxon>
        <taxon>Bacilli</taxon>
        <taxon>Bacillales</taxon>
        <taxon>Paenibacillaceae</taxon>
        <taxon>Brevibacillus</taxon>
    </lineage>
</organism>
<sequence>MLFIAFVILAGAALPIQAAVNVRLRQLTSSNYSAAMISFLVGTLTLVLLTLSSEPIEPSNWHLLTSYPWWMWIGGFIGVIMILSTTYCLPKLGSALTFSLTLIGQMLMAVIIDHFGLLHMPVHEAFLPKIAGIFLIITGVFCIQYKKSAASKQKALG</sequence>
<dbReference type="OrthoDB" id="7864805at2"/>
<keyword evidence="5" id="KW-1185">Reference proteome</keyword>
<accession>A0A0K9YK39</accession>
<dbReference type="EMBL" id="LGIQ01000016">
    <property type="protein sequence ID" value="KNB69029.1"/>
    <property type="molecule type" value="Genomic_DNA"/>
</dbReference>
<proteinExistence type="predicted"/>
<dbReference type="PANTHER" id="PTHR34821:SF2">
    <property type="entry name" value="INNER MEMBRANE PROTEIN YDCZ"/>
    <property type="match status" value="1"/>
</dbReference>
<dbReference type="Proteomes" id="UP000036834">
    <property type="component" value="Unassembled WGS sequence"/>
</dbReference>
<dbReference type="Proteomes" id="UP000319578">
    <property type="component" value="Unassembled WGS sequence"/>
</dbReference>